<dbReference type="SMART" id="SM00054">
    <property type="entry name" value="EFh"/>
    <property type="match status" value="6"/>
</dbReference>
<feature type="domain" description="EF-hand" evidence="2">
    <location>
        <begin position="263"/>
        <end position="298"/>
    </location>
</feature>
<dbReference type="Proteomes" id="UP001152320">
    <property type="component" value="Chromosome 5"/>
</dbReference>
<dbReference type="AlphaFoldDB" id="A0A9Q1CB95"/>
<dbReference type="PROSITE" id="PS00018">
    <property type="entry name" value="EF_HAND_1"/>
    <property type="match status" value="2"/>
</dbReference>
<feature type="domain" description="EF-hand" evidence="2">
    <location>
        <begin position="31"/>
        <end position="66"/>
    </location>
</feature>
<protein>
    <submittedName>
        <fullName evidence="3">Secretagogin</fullName>
    </submittedName>
</protein>
<keyword evidence="4" id="KW-1185">Reference proteome</keyword>
<dbReference type="EMBL" id="JAIZAY010000005">
    <property type="protein sequence ID" value="KAJ8041785.1"/>
    <property type="molecule type" value="Genomic_DNA"/>
</dbReference>
<dbReference type="GO" id="GO:0005509">
    <property type="term" value="F:calcium ion binding"/>
    <property type="evidence" value="ECO:0007669"/>
    <property type="project" value="InterPro"/>
</dbReference>
<feature type="domain" description="EF-hand" evidence="2">
    <location>
        <begin position="122"/>
        <end position="157"/>
    </location>
</feature>
<organism evidence="3 4">
    <name type="scientific">Holothuria leucospilota</name>
    <name type="common">Black long sea cucumber</name>
    <name type="synonym">Mertensiothuria leucospilota</name>
    <dbReference type="NCBI Taxonomy" id="206669"/>
    <lineage>
        <taxon>Eukaryota</taxon>
        <taxon>Metazoa</taxon>
        <taxon>Echinodermata</taxon>
        <taxon>Eleutherozoa</taxon>
        <taxon>Echinozoa</taxon>
        <taxon>Holothuroidea</taxon>
        <taxon>Aspidochirotacea</taxon>
        <taxon>Aspidochirotida</taxon>
        <taxon>Holothuriidae</taxon>
        <taxon>Holothuria</taxon>
    </lineage>
</organism>
<proteinExistence type="predicted"/>
<dbReference type="Pfam" id="PF13202">
    <property type="entry name" value="EF-hand_5"/>
    <property type="match status" value="1"/>
</dbReference>
<reference evidence="3" key="1">
    <citation type="submission" date="2021-10" db="EMBL/GenBank/DDBJ databases">
        <title>Tropical sea cucumber genome reveals ecological adaptation and Cuvierian tubules defense mechanism.</title>
        <authorList>
            <person name="Chen T."/>
        </authorList>
    </citation>
    <scope>NUCLEOTIDE SEQUENCE</scope>
    <source>
        <strain evidence="3">Nanhai2018</strain>
        <tissue evidence="3">Muscle</tissue>
    </source>
</reference>
<dbReference type="Pfam" id="PF13499">
    <property type="entry name" value="EF-hand_7"/>
    <property type="match status" value="2"/>
</dbReference>
<sequence>MSSKHRQYHTKSQKKRKFSNFLAKYPNSEKLTADNFAKIWEHYDSNNSGYIDEDGLDKFFHDLLETMTNDEVTPQMAKDIKECFMSTYDDAGDGRIAITELANMLPTDENFILLFRREEQLESSVDMMELWRKYDTDHSGYIGEGELKDFIRDLLEKKGSTNVSESKIQEYCNGLITIFDKDKDRRLGLKAMARLLNIKPQDNFLTQFEIKSKNMNFKEKMAHFNKCFEYYDRGNTNAIEGDELVAFVKDLMDPDKDDITEQEVELYKKGILANCDKNGDGKIQKDELKIVLGLYTDVEL</sequence>
<evidence type="ECO:0000313" key="4">
    <source>
        <dbReference type="Proteomes" id="UP001152320"/>
    </source>
</evidence>
<dbReference type="GO" id="GO:0051480">
    <property type="term" value="P:regulation of cytosolic calcium ion concentration"/>
    <property type="evidence" value="ECO:0007669"/>
    <property type="project" value="TreeGrafter"/>
</dbReference>
<dbReference type="Gene3D" id="1.10.238.10">
    <property type="entry name" value="EF-hand"/>
    <property type="match status" value="3"/>
</dbReference>
<evidence type="ECO:0000259" key="2">
    <source>
        <dbReference type="PROSITE" id="PS50222"/>
    </source>
</evidence>
<dbReference type="SUPFAM" id="SSF47473">
    <property type="entry name" value="EF-hand"/>
    <property type="match status" value="2"/>
</dbReference>
<dbReference type="GO" id="GO:0043005">
    <property type="term" value="C:neuron projection"/>
    <property type="evidence" value="ECO:0007669"/>
    <property type="project" value="TreeGrafter"/>
</dbReference>
<dbReference type="InterPro" id="IPR002048">
    <property type="entry name" value="EF_hand_dom"/>
</dbReference>
<dbReference type="GO" id="GO:0005829">
    <property type="term" value="C:cytosol"/>
    <property type="evidence" value="ECO:0007669"/>
    <property type="project" value="TreeGrafter"/>
</dbReference>
<gene>
    <name evidence="3" type="ORF">HOLleu_12692</name>
</gene>
<dbReference type="PROSITE" id="PS50222">
    <property type="entry name" value="EF_HAND_2"/>
    <property type="match status" value="4"/>
</dbReference>
<comment type="caution">
    <text evidence="3">The sequence shown here is derived from an EMBL/GenBank/DDBJ whole genome shotgun (WGS) entry which is preliminary data.</text>
</comment>
<keyword evidence="1" id="KW-0106">Calcium</keyword>
<dbReference type="OrthoDB" id="428774at2759"/>
<dbReference type="PANTHER" id="PTHR19972">
    <property type="entry name" value="CALBINDIN"/>
    <property type="match status" value="1"/>
</dbReference>
<accession>A0A9Q1CB95</accession>
<name>A0A9Q1CB95_HOLLE</name>
<dbReference type="InterPro" id="IPR051001">
    <property type="entry name" value="Calbindin_Ca-bind"/>
</dbReference>
<dbReference type="InterPro" id="IPR018247">
    <property type="entry name" value="EF_Hand_1_Ca_BS"/>
</dbReference>
<feature type="domain" description="EF-hand" evidence="2">
    <location>
        <begin position="219"/>
        <end position="254"/>
    </location>
</feature>
<evidence type="ECO:0000313" key="3">
    <source>
        <dbReference type="EMBL" id="KAJ8041785.1"/>
    </source>
</evidence>
<evidence type="ECO:0000256" key="1">
    <source>
        <dbReference type="ARBA" id="ARBA00022837"/>
    </source>
</evidence>
<dbReference type="GO" id="GO:0005634">
    <property type="term" value="C:nucleus"/>
    <property type="evidence" value="ECO:0007669"/>
    <property type="project" value="TreeGrafter"/>
</dbReference>
<dbReference type="PANTHER" id="PTHR19972:SF10">
    <property type="entry name" value="CALBINDIN-32"/>
    <property type="match status" value="1"/>
</dbReference>
<dbReference type="InterPro" id="IPR011992">
    <property type="entry name" value="EF-hand-dom_pair"/>
</dbReference>
<dbReference type="GO" id="GO:0045202">
    <property type="term" value="C:synapse"/>
    <property type="evidence" value="ECO:0007669"/>
    <property type="project" value="TreeGrafter"/>
</dbReference>